<dbReference type="EMBL" id="JAFBER010000026">
    <property type="protein sequence ID" value="MBM7646669.1"/>
    <property type="molecule type" value="Genomic_DNA"/>
</dbReference>
<name>A0ABS2Q4P6_9BACL</name>
<evidence type="ECO:0000313" key="1">
    <source>
        <dbReference type="EMBL" id="MBM7646669.1"/>
    </source>
</evidence>
<dbReference type="Proteomes" id="UP000808914">
    <property type="component" value="Unassembled WGS sequence"/>
</dbReference>
<comment type="caution">
    <text evidence="1">The sequence shown here is derived from an EMBL/GenBank/DDBJ whole genome shotgun (WGS) entry which is preliminary data.</text>
</comment>
<reference evidence="1 2" key="1">
    <citation type="submission" date="2021-01" db="EMBL/GenBank/DDBJ databases">
        <title>Genomic Encyclopedia of Type Strains, Phase IV (KMG-IV): sequencing the most valuable type-strain genomes for metagenomic binning, comparative biology and taxonomic classification.</title>
        <authorList>
            <person name="Goeker M."/>
        </authorList>
    </citation>
    <scope>NUCLEOTIDE SEQUENCE [LARGE SCALE GENOMIC DNA]</scope>
    <source>
        <strain evidence="1 2">DSM 28236</strain>
    </source>
</reference>
<sequence>MAFRPADQLEEIKIPGTHWLDTWLNGAKRWAPPFLSSKQR</sequence>
<dbReference type="RefSeq" id="WP_275583975.1">
    <property type="nucleotide sequence ID" value="NZ_JAFBER010000026.1"/>
</dbReference>
<keyword evidence="2" id="KW-1185">Reference proteome</keyword>
<gene>
    <name evidence="1" type="ORF">JOD45_002902</name>
</gene>
<accession>A0ABS2Q4P6</accession>
<organism evidence="1 2">
    <name type="scientific">Scopulibacillus daqui</name>
    <dbReference type="NCBI Taxonomy" id="1469162"/>
    <lineage>
        <taxon>Bacteria</taxon>
        <taxon>Bacillati</taxon>
        <taxon>Bacillota</taxon>
        <taxon>Bacilli</taxon>
        <taxon>Bacillales</taxon>
        <taxon>Sporolactobacillaceae</taxon>
        <taxon>Scopulibacillus</taxon>
    </lineage>
</organism>
<evidence type="ECO:0000313" key="2">
    <source>
        <dbReference type="Proteomes" id="UP000808914"/>
    </source>
</evidence>
<proteinExistence type="predicted"/>
<protein>
    <submittedName>
        <fullName evidence="1">Uncharacterized protein</fullName>
    </submittedName>
</protein>